<dbReference type="EMBL" id="JACGWJ010000011">
    <property type="protein sequence ID" value="KAL0387558.1"/>
    <property type="molecule type" value="Genomic_DNA"/>
</dbReference>
<protein>
    <submittedName>
        <fullName evidence="2">Mitochondrial protein</fullName>
    </submittedName>
</protein>
<name>A0AAW2S7D4_SESRA</name>
<accession>A0AAW2S7D4</accession>
<reference evidence="2" key="1">
    <citation type="submission" date="2020-06" db="EMBL/GenBank/DDBJ databases">
        <authorList>
            <person name="Li T."/>
            <person name="Hu X."/>
            <person name="Zhang T."/>
            <person name="Song X."/>
            <person name="Zhang H."/>
            <person name="Dai N."/>
            <person name="Sheng W."/>
            <person name="Hou X."/>
            <person name="Wei L."/>
        </authorList>
    </citation>
    <scope>NUCLEOTIDE SEQUENCE</scope>
    <source>
        <strain evidence="2">G02</strain>
        <tissue evidence="2">Leaf</tissue>
    </source>
</reference>
<evidence type="ECO:0000259" key="1">
    <source>
        <dbReference type="Pfam" id="PF07727"/>
    </source>
</evidence>
<dbReference type="SUPFAM" id="SSF56672">
    <property type="entry name" value="DNA/RNA polymerases"/>
    <property type="match status" value="1"/>
</dbReference>
<gene>
    <name evidence="2" type="ORF">Sradi_2637600</name>
</gene>
<dbReference type="CDD" id="cd09272">
    <property type="entry name" value="RNase_HI_RT_Ty1"/>
    <property type="match status" value="1"/>
</dbReference>
<sequence length="191" mass="21620">MAALTDVKQYIDNLFTIKDLGHTKYFLGLELARSSHGTYVTQRKYLLDMVHDYHLDDAKAIATPLPVGIKFDASSGSTLASPDRYRRLLTAYSDSDWASCIDTHRSVTGYCIFLGGSLISWKTKKQPTVSRSFAEAEYRSMGSTVCELLWISYLLGEFAIAVDSPIPFHYDNKAAIHITRNPIFHERTKHY</sequence>
<evidence type="ECO:0000313" key="2">
    <source>
        <dbReference type="EMBL" id="KAL0387558.1"/>
    </source>
</evidence>
<dbReference type="PANTHER" id="PTHR11439">
    <property type="entry name" value="GAG-POL-RELATED RETROTRANSPOSON"/>
    <property type="match status" value="1"/>
</dbReference>
<comment type="caution">
    <text evidence="2">The sequence shown here is derived from an EMBL/GenBank/DDBJ whole genome shotgun (WGS) entry which is preliminary data.</text>
</comment>
<proteinExistence type="predicted"/>
<organism evidence="2">
    <name type="scientific">Sesamum radiatum</name>
    <name type="common">Black benniseed</name>
    <dbReference type="NCBI Taxonomy" id="300843"/>
    <lineage>
        <taxon>Eukaryota</taxon>
        <taxon>Viridiplantae</taxon>
        <taxon>Streptophyta</taxon>
        <taxon>Embryophyta</taxon>
        <taxon>Tracheophyta</taxon>
        <taxon>Spermatophyta</taxon>
        <taxon>Magnoliopsida</taxon>
        <taxon>eudicotyledons</taxon>
        <taxon>Gunneridae</taxon>
        <taxon>Pentapetalae</taxon>
        <taxon>asterids</taxon>
        <taxon>lamiids</taxon>
        <taxon>Lamiales</taxon>
        <taxon>Pedaliaceae</taxon>
        <taxon>Sesamum</taxon>
    </lineage>
</organism>
<dbReference type="Pfam" id="PF07727">
    <property type="entry name" value="RVT_2"/>
    <property type="match status" value="1"/>
</dbReference>
<dbReference type="AlphaFoldDB" id="A0AAW2S7D4"/>
<dbReference type="PANTHER" id="PTHR11439:SF465">
    <property type="entry name" value="REVERSE TRANSCRIPTASE TY1_COPIA-TYPE DOMAIN-CONTAINING PROTEIN"/>
    <property type="match status" value="1"/>
</dbReference>
<reference evidence="2" key="2">
    <citation type="journal article" date="2024" name="Plant">
        <title>Genomic evolution and insights into agronomic trait innovations of Sesamum species.</title>
        <authorList>
            <person name="Miao H."/>
            <person name="Wang L."/>
            <person name="Qu L."/>
            <person name="Liu H."/>
            <person name="Sun Y."/>
            <person name="Le M."/>
            <person name="Wang Q."/>
            <person name="Wei S."/>
            <person name="Zheng Y."/>
            <person name="Lin W."/>
            <person name="Duan Y."/>
            <person name="Cao H."/>
            <person name="Xiong S."/>
            <person name="Wang X."/>
            <person name="Wei L."/>
            <person name="Li C."/>
            <person name="Ma Q."/>
            <person name="Ju M."/>
            <person name="Zhao R."/>
            <person name="Li G."/>
            <person name="Mu C."/>
            <person name="Tian Q."/>
            <person name="Mei H."/>
            <person name="Zhang T."/>
            <person name="Gao T."/>
            <person name="Zhang H."/>
        </authorList>
    </citation>
    <scope>NUCLEOTIDE SEQUENCE</scope>
    <source>
        <strain evidence="2">G02</strain>
    </source>
</reference>
<dbReference type="InterPro" id="IPR013103">
    <property type="entry name" value="RVT_2"/>
</dbReference>
<feature type="domain" description="Reverse transcriptase Ty1/copia-type" evidence="1">
    <location>
        <begin position="2"/>
        <end position="65"/>
    </location>
</feature>
<dbReference type="InterPro" id="IPR043502">
    <property type="entry name" value="DNA/RNA_pol_sf"/>
</dbReference>